<proteinExistence type="predicted"/>
<keyword evidence="2" id="KW-0812">Transmembrane</keyword>
<reference evidence="4" key="1">
    <citation type="submission" date="2010-08" db="EMBL/GenBank/DDBJ databases">
        <authorList>
            <consortium name="Caenorhabditis japonica Sequencing Consortium"/>
            <person name="Wilson R.K."/>
        </authorList>
    </citation>
    <scope>NUCLEOTIDE SEQUENCE [LARGE SCALE GENOMIC DNA]</scope>
    <source>
        <strain evidence="4">DF5081</strain>
    </source>
</reference>
<feature type="region of interest" description="Disordered" evidence="1">
    <location>
        <begin position="163"/>
        <end position="182"/>
    </location>
</feature>
<dbReference type="OMA" id="QPQTLWD"/>
<name>A0A8R1HZC2_CAEJA</name>
<accession>A0A8R1HZC2</accession>
<evidence type="ECO:0000313" key="3">
    <source>
        <dbReference type="EnsemblMetazoa" id="CJA13846.1"/>
    </source>
</evidence>
<keyword evidence="2" id="KW-0472">Membrane</keyword>
<dbReference type="AlphaFoldDB" id="A0A8R1HZC2"/>
<evidence type="ECO:0000313" key="4">
    <source>
        <dbReference type="Proteomes" id="UP000005237"/>
    </source>
</evidence>
<organism evidence="3 4">
    <name type="scientific">Caenorhabditis japonica</name>
    <dbReference type="NCBI Taxonomy" id="281687"/>
    <lineage>
        <taxon>Eukaryota</taxon>
        <taxon>Metazoa</taxon>
        <taxon>Ecdysozoa</taxon>
        <taxon>Nematoda</taxon>
        <taxon>Chromadorea</taxon>
        <taxon>Rhabditida</taxon>
        <taxon>Rhabditina</taxon>
        <taxon>Rhabditomorpha</taxon>
        <taxon>Rhabditoidea</taxon>
        <taxon>Rhabditidae</taxon>
        <taxon>Peloderinae</taxon>
        <taxon>Caenorhabditis</taxon>
    </lineage>
</organism>
<dbReference type="EnsemblMetazoa" id="CJA13846.1">
    <property type="protein sequence ID" value="CJA13846.1"/>
    <property type="gene ID" value="WBGene00133050"/>
</dbReference>
<feature type="transmembrane region" description="Helical" evidence="2">
    <location>
        <begin position="27"/>
        <end position="47"/>
    </location>
</feature>
<dbReference type="Proteomes" id="UP000005237">
    <property type="component" value="Unassembled WGS sequence"/>
</dbReference>
<keyword evidence="2" id="KW-1133">Transmembrane helix</keyword>
<evidence type="ECO:0000256" key="2">
    <source>
        <dbReference type="SAM" id="Phobius"/>
    </source>
</evidence>
<reference evidence="3" key="2">
    <citation type="submission" date="2022-06" db="UniProtKB">
        <authorList>
            <consortium name="EnsemblMetazoa"/>
        </authorList>
    </citation>
    <scope>IDENTIFICATION</scope>
    <source>
        <strain evidence="3">DF5081</strain>
    </source>
</reference>
<feature type="transmembrane region" description="Helical" evidence="2">
    <location>
        <begin position="53"/>
        <end position="70"/>
    </location>
</feature>
<protein>
    <submittedName>
        <fullName evidence="3">Uncharacterized protein</fullName>
    </submittedName>
</protein>
<sequence length="182" mass="20907">MTTLVLYIVSDFKCPPNEEFKGFYDEANFITCVLMQLTFGLTLILVSALPQNILTSAIAFLTILTCNRWLKTHGVKMTRKQVVFFEVRNLLEVDPPRFRFGMEAVSDECLTPGDGVQRAPEAPQTLWDALFTDETEMRMQKFYREHYGGVYAKGVKMLKELEGQKDKSSTHSQHSQHSHKHK</sequence>
<keyword evidence="4" id="KW-1185">Reference proteome</keyword>
<evidence type="ECO:0000256" key="1">
    <source>
        <dbReference type="SAM" id="MobiDB-lite"/>
    </source>
</evidence>